<keyword evidence="2" id="KW-1185">Reference proteome</keyword>
<organism evidence="1 2">
    <name type="scientific">Phanerochaete sordida</name>
    <dbReference type="NCBI Taxonomy" id="48140"/>
    <lineage>
        <taxon>Eukaryota</taxon>
        <taxon>Fungi</taxon>
        <taxon>Dikarya</taxon>
        <taxon>Basidiomycota</taxon>
        <taxon>Agaricomycotina</taxon>
        <taxon>Agaricomycetes</taxon>
        <taxon>Polyporales</taxon>
        <taxon>Phanerochaetaceae</taxon>
        <taxon>Phanerochaete</taxon>
    </lineage>
</organism>
<proteinExistence type="predicted"/>
<sequence length="234" mass="24367">MAASLPSLSSRQSTPAICTQAGKAPYNRGLLQVWDDAHATLYGYLSPEPVPALVGSPYGWVTQNPANALQGVYTCGGPPQGSGGWLLGASNARTVPGASADAIGLFASAPADNFSPNLSPVNNASFVTFMPAYVTAPEAIPNSGDIGAGVEGWYESAVWGTAPGPDASGTMRYWFTPGWVDKDFGQSTVWLELAACLGQGLLVGTGDFATFTSVHDYWCAQPWVKVKLAASVYP</sequence>
<evidence type="ECO:0000313" key="2">
    <source>
        <dbReference type="Proteomes" id="UP000703269"/>
    </source>
</evidence>
<gene>
    <name evidence="1" type="ORF">PsYK624_082550</name>
</gene>
<dbReference type="AlphaFoldDB" id="A0A9P3GCJ3"/>
<dbReference type="EMBL" id="BPQB01000024">
    <property type="protein sequence ID" value="GJE92102.1"/>
    <property type="molecule type" value="Genomic_DNA"/>
</dbReference>
<accession>A0A9P3GCJ3</accession>
<dbReference type="Proteomes" id="UP000703269">
    <property type="component" value="Unassembled WGS sequence"/>
</dbReference>
<name>A0A9P3GCJ3_9APHY</name>
<protein>
    <submittedName>
        <fullName evidence="1">Uncharacterized protein</fullName>
    </submittedName>
</protein>
<reference evidence="1 2" key="1">
    <citation type="submission" date="2021-08" db="EMBL/GenBank/DDBJ databases">
        <title>Draft Genome Sequence of Phanerochaete sordida strain YK-624.</title>
        <authorList>
            <person name="Mori T."/>
            <person name="Dohra H."/>
            <person name="Suzuki T."/>
            <person name="Kawagishi H."/>
            <person name="Hirai H."/>
        </authorList>
    </citation>
    <scope>NUCLEOTIDE SEQUENCE [LARGE SCALE GENOMIC DNA]</scope>
    <source>
        <strain evidence="1 2">YK-624</strain>
    </source>
</reference>
<evidence type="ECO:0000313" key="1">
    <source>
        <dbReference type="EMBL" id="GJE92102.1"/>
    </source>
</evidence>
<comment type="caution">
    <text evidence="1">The sequence shown here is derived from an EMBL/GenBank/DDBJ whole genome shotgun (WGS) entry which is preliminary data.</text>
</comment>